<protein>
    <submittedName>
        <fullName evidence="2">PIR Superfamily Protein</fullName>
    </submittedName>
</protein>
<proteinExistence type="predicted"/>
<evidence type="ECO:0000313" key="3">
    <source>
        <dbReference type="EMBL" id="SBT58335.1"/>
    </source>
</evidence>
<organism evidence="2 5">
    <name type="scientific">Plasmodium ovale wallikeri</name>
    <dbReference type="NCBI Taxonomy" id="864142"/>
    <lineage>
        <taxon>Eukaryota</taxon>
        <taxon>Sar</taxon>
        <taxon>Alveolata</taxon>
        <taxon>Apicomplexa</taxon>
        <taxon>Aconoidasida</taxon>
        <taxon>Haemosporida</taxon>
        <taxon>Plasmodiidae</taxon>
        <taxon>Plasmodium</taxon>
        <taxon>Plasmodium (Plasmodium)</taxon>
    </lineage>
</organism>
<reference evidence="2" key="1">
    <citation type="submission" date="2016-05" db="EMBL/GenBank/DDBJ databases">
        <authorList>
            <person name="Lavstsen T."/>
            <person name="Jespersen J.S."/>
        </authorList>
    </citation>
    <scope>NUCLEOTIDE SEQUENCE [LARGE SCALE GENOMIC DNA]</scope>
</reference>
<dbReference type="InterPro" id="IPR008780">
    <property type="entry name" value="Plasmodium_Vir"/>
</dbReference>
<sequence length="336" mass="39072">MYTLLSRITFAENDLSSLPSNINYNTLDTLYKEFGDNTKCEELQGELTGCEGFLEFCLNFTGILKHFDNWKFVESFNTDRCKTLKLWVYDYLHNKILYNNNDVTIAHIFLKIGPLWSAKYLPKVCDLFPYPPKEDLIKERNLHDYASNYEKISEKLRNYATKCTPQVKDYLDKYVNQYNVIKEECNSPSVKKHCILLSEVHGRYKQNELGSLKYITDESYTSSSEGEASGRVPRLGVQAHSSDGAVEESSMQLPSQFTGFHTFMMTAFPFFGITLFLFILYKFTPFGPLVRSRFVKKKIIHDTVDEENMQELLTNAYEHEDGNYNHSMNHISYHPL</sequence>
<evidence type="ECO:0000313" key="5">
    <source>
        <dbReference type="Proteomes" id="UP000078555"/>
    </source>
</evidence>
<keyword evidence="1" id="KW-0472">Membrane</keyword>
<evidence type="ECO:0000256" key="1">
    <source>
        <dbReference type="SAM" id="Phobius"/>
    </source>
</evidence>
<dbReference type="EMBL" id="FLRD01001007">
    <property type="protein sequence ID" value="SBT56094.1"/>
    <property type="molecule type" value="Genomic_DNA"/>
</dbReference>
<evidence type="ECO:0000313" key="4">
    <source>
        <dbReference type="Proteomes" id="UP000078550"/>
    </source>
</evidence>
<dbReference type="AlphaFoldDB" id="A0A1A9AIS2"/>
<name>A0A1A9AIS2_PLAOA</name>
<dbReference type="Pfam" id="PF05795">
    <property type="entry name" value="Plasmodium_Vir"/>
    <property type="match status" value="1"/>
</dbReference>
<accession>A0A1A9AIS2</accession>
<keyword evidence="1" id="KW-1133">Transmembrane helix</keyword>
<dbReference type="Proteomes" id="UP000078555">
    <property type="component" value="Unassembled WGS sequence"/>
</dbReference>
<evidence type="ECO:0000313" key="2">
    <source>
        <dbReference type="EMBL" id="SBT56094.1"/>
    </source>
</evidence>
<dbReference type="Proteomes" id="UP000078550">
    <property type="component" value="Unassembled WGS sequence"/>
</dbReference>
<gene>
    <name evidence="2" type="ORF">POVWA1_074360</name>
    <name evidence="3" type="ORF">POVWA2_084380</name>
</gene>
<reference evidence="4 5" key="2">
    <citation type="submission" date="2016-05" db="EMBL/GenBank/DDBJ databases">
        <authorList>
            <person name="Naeem Raeece"/>
        </authorList>
    </citation>
    <scope>NUCLEOTIDE SEQUENCE [LARGE SCALE GENOMIC DNA]</scope>
</reference>
<keyword evidence="1" id="KW-0812">Transmembrane</keyword>
<feature type="transmembrane region" description="Helical" evidence="1">
    <location>
        <begin position="260"/>
        <end position="281"/>
    </location>
</feature>
<keyword evidence="5" id="KW-1185">Reference proteome</keyword>
<dbReference type="EMBL" id="FLRE01002282">
    <property type="protein sequence ID" value="SBT58335.1"/>
    <property type="molecule type" value="Genomic_DNA"/>
</dbReference>